<dbReference type="CDD" id="cd01169">
    <property type="entry name" value="HMPP_kinase"/>
    <property type="match status" value="1"/>
</dbReference>
<accession>A0ABP9CD70</accession>
<keyword evidence="4" id="KW-0808">Transferase</keyword>
<dbReference type="Proteomes" id="UP001501411">
    <property type="component" value="Unassembled WGS sequence"/>
</dbReference>
<dbReference type="InterPro" id="IPR029056">
    <property type="entry name" value="Ribokinase-like"/>
</dbReference>
<dbReference type="NCBIfam" id="TIGR00097">
    <property type="entry name" value="HMP-P_kinase"/>
    <property type="match status" value="1"/>
</dbReference>
<comment type="caution">
    <text evidence="4">The sequence shown here is derived from an EMBL/GenBank/DDBJ whole genome shotgun (WGS) entry which is preliminary data.</text>
</comment>
<dbReference type="InterPro" id="IPR013749">
    <property type="entry name" value="PM/HMP-P_kinase-1"/>
</dbReference>
<evidence type="ECO:0000256" key="2">
    <source>
        <dbReference type="ARBA" id="ARBA00012135"/>
    </source>
</evidence>
<dbReference type="PANTHER" id="PTHR20858:SF17">
    <property type="entry name" value="HYDROXYMETHYLPYRIMIDINE_PHOSPHOMETHYLPYRIMIDINE KINASE THI20-RELATED"/>
    <property type="match status" value="1"/>
</dbReference>
<name>A0ABP9CD70_9SPHI</name>
<sequence length="284" mass="30199">MDAEQQYHTVLAIAGFDGSGGAGIPADIKTISALGCYATSVLTALPVQNTLGVQALHAIPPEVVVKQLDALLTDIPPQAIKMGMVHTKAIVSALTKRLEAHTKVSLVLDPVMVSSSGHQLMEKSAIQAMITKLFPLTHILTPNLDEASLLAKMPIKTIDDMLQAGQKIKDLGCQSVLLKGGHLKGNTLTTIYFASDGQQHTYSFPKIETPNAHGTGCTLSSAIAAYLARGENELSAITKAQHYVYQALLQGKDVAIGKGKGPLNHFFDPEKTIKRKAESGKQGN</sequence>
<dbReference type="GO" id="GO:0016301">
    <property type="term" value="F:kinase activity"/>
    <property type="evidence" value="ECO:0007669"/>
    <property type="project" value="UniProtKB-KW"/>
</dbReference>
<evidence type="ECO:0000256" key="1">
    <source>
        <dbReference type="ARBA" id="ARBA00004948"/>
    </source>
</evidence>
<dbReference type="PANTHER" id="PTHR20858">
    <property type="entry name" value="PHOSPHOMETHYLPYRIMIDINE KINASE"/>
    <property type="match status" value="1"/>
</dbReference>
<dbReference type="Pfam" id="PF08543">
    <property type="entry name" value="Phos_pyr_kin"/>
    <property type="match status" value="1"/>
</dbReference>
<keyword evidence="4" id="KW-0418">Kinase</keyword>
<comment type="pathway">
    <text evidence="1">Cofactor biosynthesis; thiamine diphosphate biosynthesis.</text>
</comment>
<feature type="domain" description="Pyridoxamine kinase/Phosphomethylpyrimidine kinase" evidence="3">
    <location>
        <begin position="17"/>
        <end position="264"/>
    </location>
</feature>
<reference evidence="5" key="1">
    <citation type="journal article" date="2019" name="Int. J. Syst. Evol. Microbiol.">
        <title>The Global Catalogue of Microorganisms (GCM) 10K type strain sequencing project: providing services to taxonomists for standard genome sequencing and annotation.</title>
        <authorList>
            <consortium name="The Broad Institute Genomics Platform"/>
            <consortium name="The Broad Institute Genome Sequencing Center for Infectious Disease"/>
            <person name="Wu L."/>
            <person name="Ma J."/>
        </authorList>
    </citation>
    <scope>NUCLEOTIDE SEQUENCE [LARGE SCALE GENOMIC DNA]</scope>
    <source>
        <strain evidence="5">JCM 18200</strain>
    </source>
</reference>
<organism evidence="4 5">
    <name type="scientific">Olivibacter ginsenosidimutans</name>
    <dbReference type="NCBI Taxonomy" id="1176537"/>
    <lineage>
        <taxon>Bacteria</taxon>
        <taxon>Pseudomonadati</taxon>
        <taxon>Bacteroidota</taxon>
        <taxon>Sphingobacteriia</taxon>
        <taxon>Sphingobacteriales</taxon>
        <taxon>Sphingobacteriaceae</taxon>
        <taxon>Olivibacter</taxon>
    </lineage>
</organism>
<evidence type="ECO:0000313" key="4">
    <source>
        <dbReference type="EMBL" id="GAA4807054.1"/>
    </source>
</evidence>
<dbReference type="EMBL" id="BAABIQ010000044">
    <property type="protein sequence ID" value="GAA4807054.1"/>
    <property type="molecule type" value="Genomic_DNA"/>
</dbReference>
<dbReference type="SUPFAM" id="SSF53613">
    <property type="entry name" value="Ribokinase-like"/>
    <property type="match status" value="1"/>
</dbReference>
<keyword evidence="5" id="KW-1185">Reference proteome</keyword>
<proteinExistence type="predicted"/>
<dbReference type="EC" id="2.7.1.49" evidence="2"/>
<gene>
    <name evidence="4" type="primary">thiD</name>
    <name evidence="4" type="ORF">GCM10023231_40310</name>
</gene>
<dbReference type="InterPro" id="IPR004399">
    <property type="entry name" value="HMP/HMP-P_kinase_dom"/>
</dbReference>
<dbReference type="RefSeq" id="WP_345234926.1">
    <property type="nucleotide sequence ID" value="NZ_BAABIQ010000044.1"/>
</dbReference>
<evidence type="ECO:0000259" key="3">
    <source>
        <dbReference type="Pfam" id="PF08543"/>
    </source>
</evidence>
<dbReference type="Gene3D" id="3.40.1190.20">
    <property type="match status" value="1"/>
</dbReference>
<evidence type="ECO:0000313" key="5">
    <source>
        <dbReference type="Proteomes" id="UP001501411"/>
    </source>
</evidence>
<protein>
    <recommendedName>
        <fullName evidence="2">hydroxymethylpyrimidine kinase</fullName>
        <ecNumber evidence="2">2.7.1.49</ecNumber>
    </recommendedName>
</protein>